<proteinExistence type="predicted"/>
<evidence type="ECO:0000313" key="2">
    <source>
        <dbReference type="Proteomes" id="UP000479000"/>
    </source>
</evidence>
<protein>
    <submittedName>
        <fullName evidence="1">Uncharacterized protein</fullName>
    </submittedName>
</protein>
<reference evidence="1 2" key="1">
    <citation type="submission" date="2020-02" db="EMBL/GenBank/DDBJ databases">
        <authorList>
            <person name="Ferguson B K."/>
        </authorList>
    </citation>
    <scope>NUCLEOTIDE SEQUENCE [LARGE SCALE GENOMIC DNA]</scope>
</reference>
<gene>
    <name evidence="1" type="ORF">NTEN_LOCUS21428</name>
</gene>
<feature type="non-terminal residue" evidence="1">
    <location>
        <position position="53"/>
    </location>
</feature>
<organism evidence="1 2">
    <name type="scientific">Nesidiocoris tenuis</name>
    <dbReference type="NCBI Taxonomy" id="355587"/>
    <lineage>
        <taxon>Eukaryota</taxon>
        <taxon>Metazoa</taxon>
        <taxon>Ecdysozoa</taxon>
        <taxon>Arthropoda</taxon>
        <taxon>Hexapoda</taxon>
        <taxon>Insecta</taxon>
        <taxon>Pterygota</taxon>
        <taxon>Neoptera</taxon>
        <taxon>Paraneoptera</taxon>
        <taxon>Hemiptera</taxon>
        <taxon>Heteroptera</taxon>
        <taxon>Panheteroptera</taxon>
        <taxon>Cimicomorpha</taxon>
        <taxon>Miridae</taxon>
        <taxon>Dicyphina</taxon>
        <taxon>Nesidiocoris</taxon>
    </lineage>
</organism>
<accession>A0A6H5HKU3</accession>
<evidence type="ECO:0000313" key="1">
    <source>
        <dbReference type="EMBL" id="CAB0017413.1"/>
    </source>
</evidence>
<keyword evidence="2" id="KW-1185">Reference proteome</keyword>
<name>A0A6H5HKU3_9HEMI</name>
<dbReference type="AlphaFoldDB" id="A0A6H5HKU3"/>
<dbReference type="Proteomes" id="UP000479000">
    <property type="component" value="Unassembled WGS sequence"/>
</dbReference>
<dbReference type="EMBL" id="CADCXU010031396">
    <property type="protein sequence ID" value="CAB0017413.1"/>
    <property type="molecule type" value="Genomic_DNA"/>
</dbReference>
<sequence length="53" mass="5789">MPLGGLVLPKITLKLGLTAIPGRFHGDKIIKKKEDHVPSVLIGILCPKRHPKN</sequence>